<feature type="transmembrane region" description="Helical" evidence="6">
    <location>
        <begin position="168"/>
        <end position="192"/>
    </location>
</feature>
<dbReference type="EMBL" id="KN832886">
    <property type="protein sequence ID" value="KIM95622.1"/>
    <property type="molecule type" value="Genomic_DNA"/>
</dbReference>
<name>A0A0C3D171_OIDMZ</name>
<accession>A0A0C3D171</accession>
<gene>
    <name evidence="8" type="ORF">OIDMADRAFT_59411</name>
</gene>
<feature type="domain" description="Rhodopsin" evidence="7">
    <location>
        <begin position="30"/>
        <end position="265"/>
    </location>
</feature>
<reference evidence="8 9" key="1">
    <citation type="submission" date="2014-04" db="EMBL/GenBank/DDBJ databases">
        <authorList>
            <consortium name="DOE Joint Genome Institute"/>
            <person name="Kuo A."/>
            <person name="Martino E."/>
            <person name="Perotto S."/>
            <person name="Kohler A."/>
            <person name="Nagy L.G."/>
            <person name="Floudas D."/>
            <person name="Copeland A."/>
            <person name="Barry K.W."/>
            <person name="Cichocki N."/>
            <person name="Veneault-Fourrey C."/>
            <person name="LaButti K."/>
            <person name="Lindquist E.A."/>
            <person name="Lipzen A."/>
            <person name="Lundell T."/>
            <person name="Morin E."/>
            <person name="Murat C."/>
            <person name="Sun H."/>
            <person name="Tunlid A."/>
            <person name="Henrissat B."/>
            <person name="Grigoriev I.V."/>
            <person name="Hibbett D.S."/>
            <person name="Martin F."/>
            <person name="Nordberg H.P."/>
            <person name="Cantor M.N."/>
            <person name="Hua S.X."/>
        </authorList>
    </citation>
    <scope>NUCLEOTIDE SEQUENCE [LARGE SCALE GENOMIC DNA]</scope>
    <source>
        <strain evidence="8 9">Zn</strain>
    </source>
</reference>
<keyword evidence="2 6" id="KW-0812">Transmembrane</keyword>
<proteinExistence type="inferred from homology"/>
<comment type="subcellular location">
    <subcellularLocation>
        <location evidence="1">Membrane</location>
        <topology evidence="1">Multi-pass membrane protein</topology>
    </subcellularLocation>
</comment>
<dbReference type="InterPro" id="IPR049326">
    <property type="entry name" value="Rhodopsin_dom_fungi"/>
</dbReference>
<keyword evidence="9" id="KW-1185">Reference proteome</keyword>
<dbReference type="Pfam" id="PF20684">
    <property type="entry name" value="Fung_rhodopsin"/>
    <property type="match status" value="1"/>
</dbReference>
<feature type="transmembrane region" description="Helical" evidence="6">
    <location>
        <begin position="12"/>
        <end position="34"/>
    </location>
</feature>
<dbReference type="InterPro" id="IPR052337">
    <property type="entry name" value="SAT4-like"/>
</dbReference>
<keyword evidence="3 6" id="KW-1133">Transmembrane helix</keyword>
<dbReference type="OrthoDB" id="5429740at2759"/>
<evidence type="ECO:0000256" key="1">
    <source>
        <dbReference type="ARBA" id="ARBA00004141"/>
    </source>
</evidence>
<reference evidence="9" key="2">
    <citation type="submission" date="2015-01" db="EMBL/GenBank/DDBJ databases">
        <title>Evolutionary Origins and Diversification of the Mycorrhizal Mutualists.</title>
        <authorList>
            <consortium name="DOE Joint Genome Institute"/>
            <consortium name="Mycorrhizal Genomics Consortium"/>
            <person name="Kohler A."/>
            <person name="Kuo A."/>
            <person name="Nagy L.G."/>
            <person name="Floudas D."/>
            <person name="Copeland A."/>
            <person name="Barry K.W."/>
            <person name="Cichocki N."/>
            <person name="Veneault-Fourrey C."/>
            <person name="LaButti K."/>
            <person name="Lindquist E.A."/>
            <person name="Lipzen A."/>
            <person name="Lundell T."/>
            <person name="Morin E."/>
            <person name="Murat C."/>
            <person name="Riley R."/>
            <person name="Ohm R."/>
            <person name="Sun H."/>
            <person name="Tunlid A."/>
            <person name="Henrissat B."/>
            <person name="Grigoriev I.V."/>
            <person name="Hibbett D.S."/>
            <person name="Martin F."/>
        </authorList>
    </citation>
    <scope>NUCLEOTIDE SEQUENCE [LARGE SCALE GENOMIC DNA]</scope>
    <source>
        <strain evidence="9">Zn</strain>
    </source>
</reference>
<dbReference type="PANTHER" id="PTHR33048">
    <property type="entry name" value="PTH11-LIKE INTEGRAL MEMBRANE PROTEIN (AFU_ORTHOLOGUE AFUA_5G11245)"/>
    <property type="match status" value="1"/>
</dbReference>
<dbReference type="GO" id="GO:0016020">
    <property type="term" value="C:membrane"/>
    <property type="evidence" value="ECO:0007669"/>
    <property type="project" value="UniProtKB-SubCell"/>
</dbReference>
<dbReference type="STRING" id="913774.A0A0C3D171"/>
<evidence type="ECO:0000313" key="8">
    <source>
        <dbReference type="EMBL" id="KIM95622.1"/>
    </source>
</evidence>
<comment type="similarity">
    <text evidence="5">Belongs to the SAT4 family.</text>
</comment>
<evidence type="ECO:0000313" key="9">
    <source>
        <dbReference type="Proteomes" id="UP000054321"/>
    </source>
</evidence>
<evidence type="ECO:0000256" key="2">
    <source>
        <dbReference type="ARBA" id="ARBA00022692"/>
    </source>
</evidence>
<keyword evidence="4 6" id="KW-0472">Membrane</keyword>
<feature type="transmembrane region" description="Helical" evidence="6">
    <location>
        <begin position="124"/>
        <end position="148"/>
    </location>
</feature>
<feature type="transmembrane region" description="Helical" evidence="6">
    <location>
        <begin position="89"/>
        <end position="112"/>
    </location>
</feature>
<dbReference type="PANTHER" id="PTHR33048:SF129">
    <property type="entry name" value="INTEGRAL MEMBRANE PROTEIN-RELATED"/>
    <property type="match status" value="1"/>
</dbReference>
<evidence type="ECO:0000256" key="5">
    <source>
        <dbReference type="ARBA" id="ARBA00038359"/>
    </source>
</evidence>
<dbReference type="Proteomes" id="UP000054321">
    <property type="component" value="Unassembled WGS sequence"/>
</dbReference>
<organism evidence="8 9">
    <name type="scientific">Oidiodendron maius (strain Zn)</name>
    <dbReference type="NCBI Taxonomy" id="913774"/>
    <lineage>
        <taxon>Eukaryota</taxon>
        <taxon>Fungi</taxon>
        <taxon>Dikarya</taxon>
        <taxon>Ascomycota</taxon>
        <taxon>Pezizomycotina</taxon>
        <taxon>Leotiomycetes</taxon>
        <taxon>Leotiomycetes incertae sedis</taxon>
        <taxon>Myxotrichaceae</taxon>
        <taxon>Oidiodendron</taxon>
    </lineage>
</organism>
<dbReference type="AlphaFoldDB" id="A0A0C3D171"/>
<evidence type="ECO:0000256" key="3">
    <source>
        <dbReference type="ARBA" id="ARBA00022989"/>
    </source>
</evidence>
<feature type="transmembrane region" description="Helical" evidence="6">
    <location>
        <begin position="46"/>
        <end position="69"/>
    </location>
</feature>
<dbReference type="HOGENOM" id="CLU_028200_0_2_1"/>
<dbReference type="InParanoid" id="A0A0C3D171"/>
<evidence type="ECO:0000256" key="4">
    <source>
        <dbReference type="ARBA" id="ARBA00023136"/>
    </source>
</evidence>
<evidence type="ECO:0000259" key="7">
    <source>
        <dbReference type="Pfam" id="PF20684"/>
    </source>
</evidence>
<protein>
    <recommendedName>
        <fullName evidence="7">Rhodopsin domain-containing protein</fullName>
    </recommendedName>
</protein>
<sequence length="282" mass="31778">MASNGLTYYERLLIAIDTFVLFLGISSTILRFYARRVSKAKLWFDDYFMAVGVSIATVTCICHFVALLYGFGKHVWELSPVQVTSYQKVFFTGQISWICASTTVKLSVLLFYWRMFPSTTFRRVVCAMAAFIICYFITCIVTFILQCYPVYSFWHPAAAIHCINRNEFYLAAAVLGLLTDVVLVTMPMPVLWNLKMTTKKKVQLSIVFFVGGCVCVISFCRLFSLHLINPQDITWTNVGPGLWSASEVQVGVFSANLPSLSIFLRRAWSPPKTASDMEAASA</sequence>
<evidence type="ECO:0000256" key="6">
    <source>
        <dbReference type="SAM" id="Phobius"/>
    </source>
</evidence>
<feature type="transmembrane region" description="Helical" evidence="6">
    <location>
        <begin position="204"/>
        <end position="228"/>
    </location>
</feature>